<dbReference type="PROSITE" id="PS00674">
    <property type="entry name" value="AAA"/>
    <property type="match status" value="1"/>
</dbReference>
<dbReference type="Pfam" id="PF00004">
    <property type="entry name" value="AAA"/>
    <property type="match status" value="1"/>
</dbReference>
<comment type="similarity">
    <text evidence="1 4">Belongs to the AAA ATPase family.</text>
</comment>
<keyword evidence="3 4" id="KW-0067">ATP-binding</keyword>
<dbReference type="GO" id="GO:0005524">
    <property type="term" value="F:ATP binding"/>
    <property type="evidence" value="ECO:0007669"/>
    <property type="project" value="UniProtKB-KW"/>
</dbReference>
<keyword evidence="6" id="KW-0378">Hydrolase</keyword>
<organism evidence="6 7">
    <name type="scientific">Quillaja saponaria</name>
    <name type="common">Soap bark tree</name>
    <dbReference type="NCBI Taxonomy" id="32244"/>
    <lineage>
        <taxon>Eukaryota</taxon>
        <taxon>Viridiplantae</taxon>
        <taxon>Streptophyta</taxon>
        <taxon>Embryophyta</taxon>
        <taxon>Tracheophyta</taxon>
        <taxon>Spermatophyta</taxon>
        <taxon>Magnoliopsida</taxon>
        <taxon>eudicotyledons</taxon>
        <taxon>Gunneridae</taxon>
        <taxon>Pentapetalae</taxon>
        <taxon>rosids</taxon>
        <taxon>fabids</taxon>
        <taxon>Fabales</taxon>
        <taxon>Quillajaceae</taxon>
        <taxon>Quillaja</taxon>
    </lineage>
</organism>
<dbReference type="GO" id="GO:0016887">
    <property type="term" value="F:ATP hydrolysis activity"/>
    <property type="evidence" value="ECO:0007669"/>
    <property type="project" value="InterPro"/>
</dbReference>
<evidence type="ECO:0000256" key="1">
    <source>
        <dbReference type="ARBA" id="ARBA00006914"/>
    </source>
</evidence>
<evidence type="ECO:0000256" key="3">
    <source>
        <dbReference type="ARBA" id="ARBA00022840"/>
    </source>
</evidence>
<keyword evidence="7" id="KW-1185">Reference proteome</keyword>
<sequence>MLSSEELDALVSVLEIAGRKFRKNKTTEETADEDITIPSLEFMGIQIYGVDEPSMTTSQSNNKISWDNIAGYDHQKRQIEDTILLALRHPEVYDGIAHKTRSKFESNTPRALLFEGPPGTGKTSCARVIANQAGVPLLYVPLEIIISKWFGESERSLGRIFSVANDFPNGAIIFLDEIDALAGARDSGTHEFSRRILSVLLQQIDGFVQKKKVILIAATNRKQDLDPALISRFNSSIIFGLPDHDARMGIIAKYAKHLTRSDIDEFAEITKGMSGRDIRDICEQAERTWASKVIRGQASIHGKEDDPPNLEEYVESVHERRKALLNI</sequence>
<dbReference type="Gene3D" id="3.40.50.300">
    <property type="entry name" value="P-loop containing nucleotide triphosphate hydrolases"/>
    <property type="match status" value="1"/>
</dbReference>
<dbReference type="Proteomes" id="UP001163823">
    <property type="component" value="Chromosome 13"/>
</dbReference>
<dbReference type="GO" id="GO:0000502">
    <property type="term" value="C:proteasome complex"/>
    <property type="evidence" value="ECO:0007669"/>
    <property type="project" value="UniProtKB-ARBA"/>
</dbReference>
<dbReference type="AlphaFoldDB" id="A0AAD7KV43"/>
<dbReference type="KEGG" id="qsa:O6P43_031288"/>
<protein>
    <submittedName>
        <fullName evidence="6">P-loop containing nucleoside triphosphate hydrolases superfamily protein</fullName>
    </submittedName>
</protein>
<dbReference type="PANTHER" id="PTHR23073">
    <property type="entry name" value="26S PROTEASOME REGULATORY SUBUNIT"/>
    <property type="match status" value="1"/>
</dbReference>
<dbReference type="InterPro" id="IPR003960">
    <property type="entry name" value="ATPase_AAA_CS"/>
</dbReference>
<dbReference type="InterPro" id="IPR003593">
    <property type="entry name" value="AAA+_ATPase"/>
</dbReference>
<dbReference type="SUPFAM" id="SSF52540">
    <property type="entry name" value="P-loop containing nucleoside triphosphate hydrolases"/>
    <property type="match status" value="1"/>
</dbReference>
<name>A0AAD7KV43_QUISA</name>
<dbReference type="InterPro" id="IPR003959">
    <property type="entry name" value="ATPase_AAA_core"/>
</dbReference>
<dbReference type="EMBL" id="JARAOO010000013">
    <property type="protein sequence ID" value="KAJ7946341.1"/>
    <property type="molecule type" value="Genomic_DNA"/>
</dbReference>
<feature type="domain" description="AAA+ ATPase" evidence="5">
    <location>
        <begin position="108"/>
        <end position="243"/>
    </location>
</feature>
<dbReference type="InterPro" id="IPR027417">
    <property type="entry name" value="P-loop_NTPase"/>
</dbReference>
<evidence type="ECO:0000256" key="2">
    <source>
        <dbReference type="ARBA" id="ARBA00022741"/>
    </source>
</evidence>
<keyword evidence="2 4" id="KW-0547">Nucleotide-binding</keyword>
<evidence type="ECO:0000259" key="5">
    <source>
        <dbReference type="SMART" id="SM00382"/>
    </source>
</evidence>
<evidence type="ECO:0000313" key="6">
    <source>
        <dbReference type="EMBL" id="KAJ7946341.1"/>
    </source>
</evidence>
<evidence type="ECO:0000256" key="4">
    <source>
        <dbReference type="RuleBase" id="RU003651"/>
    </source>
</evidence>
<dbReference type="SMART" id="SM00382">
    <property type="entry name" value="AAA"/>
    <property type="match status" value="1"/>
</dbReference>
<evidence type="ECO:0000313" key="7">
    <source>
        <dbReference type="Proteomes" id="UP001163823"/>
    </source>
</evidence>
<reference evidence="6" key="1">
    <citation type="journal article" date="2023" name="Science">
        <title>Elucidation of the pathway for biosynthesis of saponin adjuvants from the soapbark tree.</title>
        <authorList>
            <person name="Reed J."/>
            <person name="Orme A."/>
            <person name="El-Demerdash A."/>
            <person name="Owen C."/>
            <person name="Martin L.B.B."/>
            <person name="Misra R.C."/>
            <person name="Kikuchi S."/>
            <person name="Rejzek M."/>
            <person name="Martin A.C."/>
            <person name="Harkess A."/>
            <person name="Leebens-Mack J."/>
            <person name="Louveau T."/>
            <person name="Stephenson M.J."/>
            <person name="Osbourn A."/>
        </authorList>
    </citation>
    <scope>NUCLEOTIDE SEQUENCE</scope>
    <source>
        <strain evidence="6">S10</strain>
    </source>
</reference>
<comment type="caution">
    <text evidence="6">The sequence shown here is derived from an EMBL/GenBank/DDBJ whole genome shotgun (WGS) entry which is preliminary data.</text>
</comment>
<dbReference type="Gene3D" id="1.10.8.60">
    <property type="match status" value="1"/>
</dbReference>
<proteinExistence type="inferred from homology"/>
<gene>
    <name evidence="6" type="ORF">O6P43_031288</name>
</gene>
<accession>A0AAD7KV43</accession>
<dbReference type="InterPro" id="IPR050221">
    <property type="entry name" value="26S_Proteasome_ATPase"/>
</dbReference>